<keyword evidence="7 10" id="KW-0464">Manganese</keyword>
<gene>
    <name evidence="10 12" type="primary">idi</name>
    <name evidence="12" type="ORF">ACFSDA_03625</name>
</gene>
<name>A0ABW4PUU5_9MICO</name>
<evidence type="ECO:0000256" key="2">
    <source>
        <dbReference type="ARBA" id="ARBA00007579"/>
    </source>
</evidence>
<comment type="function">
    <text evidence="10">Catalyzes the 1,3-allylic rearrangement of the homoallylic substrate isopentenyl (IPP) to its highly electrophilic allylic isomer, dimethylallyl diphosphate (DMAPP).</text>
</comment>
<dbReference type="PANTHER" id="PTHR10885:SF0">
    <property type="entry name" value="ISOPENTENYL-DIPHOSPHATE DELTA-ISOMERASE"/>
    <property type="match status" value="1"/>
</dbReference>
<keyword evidence="6 10" id="KW-0460">Magnesium</keyword>
<feature type="binding site" evidence="10">
    <location>
        <position position="121"/>
    </location>
    <ligand>
        <name>Mn(2+)</name>
        <dbReference type="ChEBI" id="CHEBI:29035"/>
    </ligand>
</feature>
<keyword evidence="13" id="KW-1185">Reference proteome</keyword>
<dbReference type="NCBIfam" id="TIGR02150">
    <property type="entry name" value="IPP_isom_1"/>
    <property type="match status" value="1"/>
</dbReference>
<sequence length="185" mass="20347">MTVTSTQDHVVLVDADGRPTGELALRAEVHSTSTPRHLGFSCYVIREDGRVLLTRRALDKRTWPGVWTNSLCGHPRLGESLPDAIARRAEDELGMALHSPRTALPDFHYVATDASGIVENEFCPVAVARCATAPDPRPEEVMDLRWVTPGELHQLVRTAPWTLSPWCAAQVPLLGAHLSASRTDR</sequence>
<keyword evidence="8 10" id="KW-0414">Isoprene biosynthesis</keyword>
<dbReference type="PROSITE" id="PS51462">
    <property type="entry name" value="NUDIX"/>
    <property type="match status" value="1"/>
</dbReference>
<dbReference type="EC" id="5.3.3.2" evidence="3 10"/>
<dbReference type="PIRSF" id="PIRSF018427">
    <property type="entry name" value="Isopntndiph_ism"/>
    <property type="match status" value="1"/>
</dbReference>
<evidence type="ECO:0000256" key="5">
    <source>
        <dbReference type="ARBA" id="ARBA00022723"/>
    </source>
</evidence>
<dbReference type="Pfam" id="PF00293">
    <property type="entry name" value="NUDIX"/>
    <property type="match status" value="1"/>
</dbReference>
<evidence type="ECO:0000256" key="3">
    <source>
        <dbReference type="ARBA" id="ARBA00012057"/>
    </source>
</evidence>
<evidence type="ECO:0000256" key="9">
    <source>
        <dbReference type="ARBA" id="ARBA00023235"/>
    </source>
</evidence>
<comment type="cofactor">
    <cofactor evidence="10">
        <name>Mn(2+)</name>
        <dbReference type="ChEBI" id="CHEBI:29035"/>
    </cofactor>
    <text evidence="10">Binds 1 Mn(2+) ion per subunit.</text>
</comment>
<organism evidence="12 13">
    <name type="scientific">Brachybacterium rhamnosum</name>
    <dbReference type="NCBI Taxonomy" id="173361"/>
    <lineage>
        <taxon>Bacteria</taxon>
        <taxon>Bacillati</taxon>
        <taxon>Actinomycetota</taxon>
        <taxon>Actinomycetes</taxon>
        <taxon>Micrococcales</taxon>
        <taxon>Dermabacteraceae</taxon>
        <taxon>Brachybacterium</taxon>
    </lineage>
</organism>
<evidence type="ECO:0000313" key="13">
    <source>
        <dbReference type="Proteomes" id="UP001597280"/>
    </source>
</evidence>
<dbReference type="SUPFAM" id="SSF55811">
    <property type="entry name" value="Nudix"/>
    <property type="match status" value="1"/>
</dbReference>
<feature type="domain" description="Nudix hydrolase" evidence="11">
    <location>
        <begin position="35"/>
        <end position="169"/>
    </location>
</feature>
<comment type="subcellular location">
    <subcellularLocation>
        <location evidence="10">Cytoplasm</location>
    </subcellularLocation>
</comment>
<dbReference type="InterPro" id="IPR000086">
    <property type="entry name" value="NUDIX_hydrolase_dom"/>
</dbReference>
<accession>A0ABW4PUU5</accession>
<feature type="binding site" evidence="10">
    <location>
        <position position="119"/>
    </location>
    <ligand>
        <name>Mn(2+)</name>
        <dbReference type="ChEBI" id="CHEBI:29035"/>
    </ligand>
</feature>
<dbReference type="EMBL" id="JBHUFL010000002">
    <property type="protein sequence ID" value="MFD1834158.1"/>
    <property type="molecule type" value="Genomic_DNA"/>
</dbReference>
<feature type="binding site" evidence="10">
    <location>
        <position position="92"/>
    </location>
    <ligand>
        <name>Mg(2+)</name>
        <dbReference type="ChEBI" id="CHEBI:18420"/>
    </ligand>
</feature>
<keyword evidence="9 10" id="KW-0413">Isomerase</keyword>
<feature type="active site" evidence="10">
    <location>
        <position position="72"/>
    </location>
</feature>
<evidence type="ECO:0000256" key="8">
    <source>
        <dbReference type="ARBA" id="ARBA00023229"/>
    </source>
</evidence>
<evidence type="ECO:0000256" key="6">
    <source>
        <dbReference type="ARBA" id="ARBA00022842"/>
    </source>
</evidence>
<dbReference type="InterPro" id="IPR015797">
    <property type="entry name" value="NUDIX_hydrolase-like_dom_sf"/>
</dbReference>
<dbReference type="HAMAP" id="MF_00202">
    <property type="entry name" value="Idi"/>
    <property type="match status" value="1"/>
</dbReference>
<evidence type="ECO:0000313" key="12">
    <source>
        <dbReference type="EMBL" id="MFD1834158.1"/>
    </source>
</evidence>
<comment type="pathway">
    <text evidence="1 10">Isoprenoid biosynthesis; dimethylallyl diphosphate biosynthesis; dimethylallyl diphosphate from isopentenyl diphosphate: step 1/1.</text>
</comment>
<dbReference type="RefSeq" id="WP_137769051.1">
    <property type="nucleotide sequence ID" value="NZ_BAAAIS010000002.1"/>
</dbReference>
<evidence type="ECO:0000256" key="7">
    <source>
        <dbReference type="ARBA" id="ARBA00023211"/>
    </source>
</evidence>
<protein>
    <recommendedName>
        <fullName evidence="3 10">Isopentenyl-diphosphate Delta-isomerase</fullName>
        <shortName evidence="10">IPP isomerase</shortName>
        <ecNumber evidence="3 10">5.3.3.2</ecNumber>
    </recommendedName>
    <alternativeName>
        <fullName evidence="10">IPP:DMAPP isomerase</fullName>
    </alternativeName>
    <alternativeName>
        <fullName evidence="10">Isopentenyl pyrophosphate isomerase</fullName>
    </alternativeName>
</protein>
<comment type="caution">
    <text evidence="12">The sequence shown here is derived from an EMBL/GenBank/DDBJ whole genome shotgun (WGS) entry which is preliminary data.</text>
</comment>
<dbReference type="InterPro" id="IPR011876">
    <property type="entry name" value="IsopentenylPP_isomerase_typ1"/>
</dbReference>
<dbReference type="Proteomes" id="UP001597280">
    <property type="component" value="Unassembled WGS sequence"/>
</dbReference>
<evidence type="ECO:0000256" key="4">
    <source>
        <dbReference type="ARBA" id="ARBA00022490"/>
    </source>
</evidence>
<comment type="similarity">
    <text evidence="2 10">Belongs to the IPP isomerase type 1 family.</text>
</comment>
<dbReference type="GO" id="GO:0004452">
    <property type="term" value="F:isopentenyl-diphosphate delta-isomerase activity"/>
    <property type="evidence" value="ECO:0007669"/>
    <property type="project" value="UniProtKB-EC"/>
</dbReference>
<evidence type="ECO:0000256" key="1">
    <source>
        <dbReference type="ARBA" id="ARBA00004826"/>
    </source>
</evidence>
<feature type="binding site" evidence="10">
    <location>
        <position position="74"/>
    </location>
    <ligand>
        <name>Mn(2+)</name>
        <dbReference type="ChEBI" id="CHEBI:29035"/>
    </ligand>
</feature>
<dbReference type="PANTHER" id="PTHR10885">
    <property type="entry name" value="ISOPENTENYL-DIPHOSPHATE DELTA-ISOMERASE"/>
    <property type="match status" value="1"/>
</dbReference>
<proteinExistence type="inferred from homology"/>
<feature type="binding site" evidence="10">
    <location>
        <position position="37"/>
    </location>
    <ligand>
        <name>Mn(2+)</name>
        <dbReference type="ChEBI" id="CHEBI:29035"/>
    </ligand>
</feature>
<reference evidence="13" key="1">
    <citation type="journal article" date="2019" name="Int. J. Syst. Evol. Microbiol.">
        <title>The Global Catalogue of Microorganisms (GCM) 10K type strain sequencing project: providing services to taxonomists for standard genome sequencing and annotation.</title>
        <authorList>
            <consortium name="The Broad Institute Genomics Platform"/>
            <consortium name="The Broad Institute Genome Sequencing Center for Infectious Disease"/>
            <person name="Wu L."/>
            <person name="Ma J."/>
        </authorList>
    </citation>
    <scope>NUCLEOTIDE SEQUENCE [LARGE SCALE GENOMIC DNA]</scope>
    <source>
        <strain evidence="13">JCM 11650</strain>
    </source>
</reference>
<dbReference type="CDD" id="cd02885">
    <property type="entry name" value="NUDIX_IPP_Isomerase"/>
    <property type="match status" value="1"/>
</dbReference>
<keyword evidence="5 10" id="KW-0479">Metal-binding</keyword>
<keyword evidence="4 10" id="KW-0963">Cytoplasm</keyword>
<dbReference type="InterPro" id="IPR056375">
    <property type="entry name" value="Idi_bact"/>
</dbReference>
<dbReference type="Gene3D" id="3.90.79.10">
    <property type="entry name" value="Nucleoside Triphosphate Pyrophosphohydrolase"/>
    <property type="match status" value="1"/>
</dbReference>
<evidence type="ECO:0000256" key="10">
    <source>
        <dbReference type="HAMAP-Rule" id="MF_00202"/>
    </source>
</evidence>
<dbReference type="NCBIfam" id="NF002995">
    <property type="entry name" value="PRK03759.1"/>
    <property type="match status" value="1"/>
</dbReference>
<evidence type="ECO:0000259" key="11">
    <source>
        <dbReference type="PROSITE" id="PS51462"/>
    </source>
</evidence>
<feature type="binding site" evidence="10">
    <location>
        <position position="30"/>
    </location>
    <ligand>
        <name>Mn(2+)</name>
        <dbReference type="ChEBI" id="CHEBI:29035"/>
    </ligand>
</feature>
<feature type="active site" evidence="10">
    <location>
        <position position="121"/>
    </location>
</feature>
<comment type="cofactor">
    <cofactor evidence="10">
        <name>Mg(2+)</name>
        <dbReference type="ChEBI" id="CHEBI:18420"/>
    </cofactor>
    <text evidence="10">Binds 1 Mg(2+) ion per subunit. The magnesium ion binds only when substrate is bound.</text>
</comment>
<comment type="catalytic activity">
    <reaction evidence="10">
        <text>isopentenyl diphosphate = dimethylallyl diphosphate</text>
        <dbReference type="Rhea" id="RHEA:23284"/>
        <dbReference type="ChEBI" id="CHEBI:57623"/>
        <dbReference type="ChEBI" id="CHEBI:128769"/>
        <dbReference type="EC" id="5.3.3.2"/>
    </reaction>
</comment>